<keyword evidence="2" id="KW-0808">Transferase</keyword>
<dbReference type="OrthoDB" id="6293260at2"/>
<accession>A0A329Y3M0</accession>
<dbReference type="SUPFAM" id="SSF55729">
    <property type="entry name" value="Acyl-CoA N-acyltransferases (Nat)"/>
    <property type="match status" value="1"/>
</dbReference>
<sequence>MMTARSIPRSFIQTARLLLRPTSAGDAERACEIQSDWNVTRMLSNATYPPGRQDIQSWFSSHEQEWADGTAYRFAIEQAGRMIGVVDVDGISGAEGSLGYWLEKAAWGKAYAFEAAQALFGFVFHEVGLTGLESGHASDNPASGRVLTKLGFTQIGSRELFSRSRRETIIQCCYMLEKGDLPLGP</sequence>
<dbReference type="PANTHER" id="PTHR43792:SF16">
    <property type="entry name" value="N-ACETYLTRANSFERASE DOMAIN-CONTAINING PROTEIN"/>
    <property type="match status" value="1"/>
</dbReference>
<comment type="caution">
    <text evidence="2">The sequence shown here is derived from an EMBL/GenBank/DDBJ whole genome shotgun (WGS) entry which is preliminary data.</text>
</comment>
<dbReference type="Pfam" id="PF13302">
    <property type="entry name" value="Acetyltransf_3"/>
    <property type="match status" value="1"/>
</dbReference>
<organism evidence="2 3">
    <name type="scientific">Rhizobium tropici</name>
    <dbReference type="NCBI Taxonomy" id="398"/>
    <lineage>
        <taxon>Bacteria</taxon>
        <taxon>Pseudomonadati</taxon>
        <taxon>Pseudomonadota</taxon>
        <taxon>Alphaproteobacteria</taxon>
        <taxon>Hyphomicrobiales</taxon>
        <taxon>Rhizobiaceae</taxon>
        <taxon>Rhizobium/Agrobacterium group</taxon>
        <taxon>Rhizobium</taxon>
    </lineage>
</organism>
<dbReference type="InterPro" id="IPR000182">
    <property type="entry name" value="GNAT_dom"/>
</dbReference>
<dbReference type="InterPro" id="IPR051531">
    <property type="entry name" value="N-acetyltransferase"/>
</dbReference>
<dbReference type="Proteomes" id="UP000251205">
    <property type="component" value="Unassembled WGS sequence"/>
</dbReference>
<evidence type="ECO:0000313" key="2">
    <source>
        <dbReference type="EMBL" id="RAX38286.1"/>
    </source>
</evidence>
<feature type="domain" description="N-acetyltransferase" evidence="1">
    <location>
        <begin position="16"/>
        <end position="153"/>
    </location>
</feature>
<evidence type="ECO:0000259" key="1">
    <source>
        <dbReference type="Pfam" id="PF13302"/>
    </source>
</evidence>
<reference evidence="2 3" key="1">
    <citation type="submission" date="2018-06" db="EMBL/GenBank/DDBJ databases">
        <title>Whole Genome Sequence of an efficient microsymbiont, Rhizobium tropici.</title>
        <authorList>
            <person name="Srinivasan R."/>
            <person name="Singh H.V."/>
            <person name="Srivastava R."/>
            <person name="Kumari B."/>
            <person name="Radhakrishna A."/>
        </authorList>
    </citation>
    <scope>NUCLEOTIDE SEQUENCE [LARGE SCALE GENOMIC DNA]</scope>
    <source>
        <strain evidence="2 3">IGFRI Rhizo-19</strain>
    </source>
</reference>
<proteinExistence type="predicted"/>
<dbReference type="GO" id="GO:0016747">
    <property type="term" value="F:acyltransferase activity, transferring groups other than amino-acyl groups"/>
    <property type="evidence" value="ECO:0007669"/>
    <property type="project" value="InterPro"/>
</dbReference>
<dbReference type="Gene3D" id="3.40.630.30">
    <property type="match status" value="1"/>
</dbReference>
<dbReference type="EMBL" id="QMKK01000054">
    <property type="protein sequence ID" value="RAX38286.1"/>
    <property type="molecule type" value="Genomic_DNA"/>
</dbReference>
<dbReference type="AlphaFoldDB" id="A0A329Y3M0"/>
<gene>
    <name evidence="2" type="ORF">DQ393_27150</name>
</gene>
<dbReference type="InterPro" id="IPR016181">
    <property type="entry name" value="Acyl_CoA_acyltransferase"/>
</dbReference>
<protein>
    <submittedName>
        <fullName evidence="2">N-acetyltransferase</fullName>
    </submittedName>
</protein>
<dbReference type="PANTHER" id="PTHR43792">
    <property type="entry name" value="GNAT FAMILY, PUTATIVE (AFU_ORTHOLOGUE AFUA_3G00765)-RELATED-RELATED"/>
    <property type="match status" value="1"/>
</dbReference>
<evidence type="ECO:0000313" key="3">
    <source>
        <dbReference type="Proteomes" id="UP000251205"/>
    </source>
</evidence>
<name>A0A329Y3M0_RHITR</name>